<accession>A0A6J5TB83</accession>
<dbReference type="EMBL" id="LR797826">
    <property type="protein sequence ID" value="CAB4242227.1"/>
    <property type="molecule type" value="Genomic_DNA"/>
</dbReference>
<proteinExistence type="predicted"/>
<reference evidence="1" key="1">
    <citation type="submission" date="2020-05" db="EMBL/GenBank/DDBJ databases">
        <authorList>
            <person name="Chiriac C."/>
            <person name="Salcher M."/>
            <person name="Ghai R."/>
            <person name="Kavagutti S V."/>
        </authorList>
    </citation>
    <scope>NUCLEOTIDE SEQUENCE</scope>
</reference>
<name>A0A6J5TB83_9CAUD</name>
<protein>
    <submittedName>
        <fullName evidence="1">Uncharacterized protein</fullName>
    </submittedName>
</protein>
<sequence length="55" mass="6739">MTDTERENQIDRLMLTFQFHPDRDTRNQAYKDACELIKQRTPAQVMHMEQQKRLM</sequence>
<organism evidence="1">
    <name type="scientific">uncultured Caudovirales phage</name>
    <dbReference type="NCBI Taxonomy" id="2100421"/>
    <lineage>
        <taxon>Viruses</taxon>
        <taxon>Duplodnaviria</taxon>
        <taxon>Heunggongvirae</taxon>
        <taxon>Uroviricota</taxon>
        <taxon>Caudoviricetes</taxon>
        <taxon>Peduoviridae</taxon>
        <taxon>Maltschvirus</taxon>
        <taxon>Maltschvirus maltsch</taxon>
    </lineage>
</organism>
<gene>
    <name evidence="1" type="ORF">UFOVP83_39</name>
</gene>
<evidence type="ECO:0000313" key="1">
    <source>
        <dbReference type="EMBL" id="CAB4242227.1"/>
    </source>
</evidence>